<dbReference type="InterPro" id="IPR008971">
    <property type="entry name" value="HSP40/DnaJ_pept-bd"/>
</dbReference>
<dbReference type="SUPFAM" id="SSF49493">
    <property type="entry name" value="HSP40/DnaJ peptide-binding domain"/>
    <property type="match status" value="2"/>
</dbReference>
<proteinExistence type="predicted"/>
<evidence type="ECO:0000313" key="4">
    <source>
        <dbReference type="EMBL" id="OZJ04661.1"/>
    </source>
</evidence>
<dbReference type="Gene3D" id="1.10.287.110">
    <property type="entry name" value="DnaJ domain"/>
    <property type="match status" value="1"/>
</dbReference>
<feature type="compositionally biased region" description="Basic and acidic residues" evidence="2">
    <location>
        <begin position="204"/>
        <end position="216"/>
    </location>
</feature>
<dbReference type="Proteomes" id="UP000242875">
    <property type="component" value="Unassembled WGS sequence"/>
</dbReference>
<protein>
    <recommendedName>
        <fullName evidence="3">J domain-containing protein</fullName>
    </recommendedName>
</protein>
<dbReference type="Pfam" id="PF00226">
    <property type="entry name" value="DnaJ"/>
    <property type="match status" value="1"/>
</dbReference>
<dbReference type="SMART" id="SM00271">
    <property type="entry name" value="DnaJ"/>
    <property type="match status" value="1"/>
</dbReference>
<organism evidence="4 5">
    <name type="scientific">Bifiguratus adelaidae</name>
    <dbReference type="NCBI Taxonomy" id="1938954"/>
    <lineage>
        <taxon>Eukaryota</taxon>
        <taxon>Fungi</taxon>
        <taxon>Fungi incertae sedis</taxon>
        <taxon>Mucoromycota</taxon>
        <taxon>Mucoromycotina</taxon>
        <taxon>Endogonomycetes</taxon>
        <taxon>Endogonales</taxon>
        <taxon>Endogonales incertae sedis</taxon>
        <taxon>Bifiguratus</taxon>
    </lineage>
</organism>
<name>A0A261Y244_9FUNG</name>
<dbReference type="GO" id="GO:0051087">
    <property type="term" value="F:protein-folding chaperone binding"/>
    <property type="evidence" value="ECO:0007669"/>
    <property type="project" value="TreeGrafter"/>
</dbReference>
<dbReference type="InterPro" id="IPR051339">
    <property type="entry name" value="DnaJ_subfamily_B"/>
</dbReference>
<dbReference type="PANTHER" id="PTHR24078">
    <property type="entry name" value="DNAJ HOMOLOG SUBFAMILY C MEMBER"/>
    <property type="match status" value="1"/>
</dbReference>
<dbReference type="GO" id="GO:0051082">
    <property type="term" value="F:unfolded protein binding"/>
    <property type="evidence" value="ECO:0007669"/>
    <property type="project" value="InterPro"/>
</dbReference>
<dbReference type="EMBL" id="MVBO01000033">
    <property type="protein sequence ID" value="OZJ04661.1"/>
    <property type="molecule type" value="Genomic_DNA"/>
</dbReference>
<dbReference type="CDD" id="cd06257">
    <property type="entry name" value="DnaJ"/>
    <property type="match status" value="1"/>
</dbReference>
<evidence type="ECO:0000259" key="3">
    <source>
        <dbReference type="PROSITE" id="PS50076"/>
    </source>
</evidence>
<dbReference type="PRINTS" id="PR00625">
    <property type="entry name" value="JDOMAIN"/>
</dbReference>
<accession>A0A261Y244</accession>
<dbReference type="PANTHER" id="PTHR24078:SF553">
    <property type="entry name" value="DNAJ HOMOLOG SUBFAMILY B MEMBER 5"/>
    <property type="match status" value="1"/>
</dbReference>
<feature type="region of interest" description="Disordered" evidence="2">
    <location>
        <begin position="354"/>
        <end position="380"/>
    </location>
</feature>
<keyword evidence="1" id="KW-0143">Chaperone</keyword>
<dbReference type="OrthoDB" id="10250354at2759"/>
<dbReference type="GO" id="GO:0005829">
    <property type="term" value="C:cytosol"/>
    <property type="evidence" value="ECO:0007669"/>
    <property type="project" value="TreeGrafter"/>
</dbReference>
<keyword evidence="5" id="KW-1185">Reference proteome</keyword>
<evidence type="ECO:0000256" key="2">
    <source>
        <dbReference type="SAM" id="MobiDB-lite"/>
    </source>
</evidence>
<dbReference type="InterPro" id="IPR001623">
    <property type="entry name" value="DnaJ_domain"/>
</dbReference>
<reference evidence="4 5" key="1">
    <citation type="journal article" date="2017" name="Mycologia">
        <title>Bifiguratus adelaidae, gen. et sp. nov., a new member of Mucoromycotina in endophytic and soil-dwelling habitats.</title>
        <authorList>
            <person name="Torres-Cruz T.J."/>
            <person name="Billingsley Tobias T.L."/>
            <person name="Almatruk M."/>
            <person name="Hesse C."/>
            <person name="Kuske C.R."/>
            <person name="Desiro A."/>
            <person name="Benucci G.M."/>
            <person name="Bonito G."/>
            <person name="Stajich J.E."/>
            <person name="Dunlap C."/>
            <person name="Arnold A.E."/>
            <person name="Porras-Alfaro A."/>
        </authorList>
    </citation>
    <scope>NUCLEOTIDE SEQUENCE [LARGE SCALE GENOMIC DNA]</scope>
    <source>
        <strain evidence="4 5">AZ0501</strain>
    </source>
</reference>
<dbReference type="InterPro" id="IPR036869">
    <property type="entry name" value="J_dom_sf"/>
</dbReference>
<dbReference type="Pfam" id="PF01556">
    <property type="entry name" value="DnaJ_C"/>
    <property type="match status" value="1"/>
</dbReference>
<dbReference type="AlphaFoldDB" id="A0A261Y244"/>
<dbReference type="InterPro" id="IPR018253">
    <property type="entry name" value="DnaJ_domain_CS"/>
</dbReference>
<dbReference type="CDD" id="cd10747">
    <property type="entry name" value="DnaJ_C"/>
    <property type="match status" value="1"/>
</dbReference>
<comment type="caution">
    <text evidence="4">The sequence shown here is derived from an EMBL/GenBank/DDBJ whole genome shotgun (WGS) entry which is preliminary data.</text>
</comment>
<feature type="domain" description="J" evidence="3">
    <location>
        <begin position="4"/>
        <end position="70"/>
    </location>
</feature>
<dbReference type="SUPFAM" id="SSF46565">
    <property type="entry name" value="Chaperone J-domain"/>
    <property type="match status" value="1"/>
</dbReference>
<dbReference type="GO" id="GO:0006457">
    <property type="term" value="P:protein folding"/>
    <property type="evidence" value="ECO:0007669"/>
    <property type="project" value="InterPro"/>
</dbReference>
<dbReference type="PROSITE" id="PS50076">
    <property type="entry name" value="DNAJ_2"/>
    <property type="match status" value="1"/>
</dbReference>
<feature type="region of interest" description="Disordered" evidence="2">
    <location>
        <begin position="191"/>
        <end position="234"/>
    </location>
</feature>
<dbReference type="PROSITE" id="PS00636">
    <property type="entry name" value="DNAJ_1"/>
    <property type="match status" value="1"/>
</dbReference>
<evidence type="ECO:0000313" key="5">
    <source>
        <dbReference type="Proteomes" id="UP000242875"/>
    </source>
</evidence>
<dbReference type="InterPro" id="IPR002939">
    <property type="entry name" value="DnaJ_C"/>
</dbReference>
<gene>
    <name evidence="4" type="ORF">BZG36_02872</name>
</gene>
<dbReference type="Gene3D" id="2.60.260.20">
    <property type="entry name" value="Urease metallochaperone UreE, N-terminal domain"/>
    <property type="match status" value="2"/>
</dbReference>
<evidence type="ECO:0000256" key="1">
    <source>
        <dbReference type="ARBA" id="ARBA00023186"/>
    </source>
</evidence>
<sequence length="468" mass="52097">MGKDYYAILGVERKATAEEIKKAYKKQALKWHPDRNAVQIELATVRFKEVSEAYEVLSDSQRRYLYDKYGEEGIKSGHGSRRPTSDGFGGGFSGFSGFSGFGGQQNGAHSSTSQEATTFEEFFRPFVPSNPEDIFANFMSTLKNMDRQDLLSALRLGQKLVNPSSRSGITSNDLWEGVRLGTKLFSAYTGMPAGKGQVDEEETNQDRTYDYSKEDTSGYASKASSSSSKPPPMEYPLTCTLEDIYIGKTKKIKITRRLLSTPPSRRGIDPPTYTTTSSLLEIPIVPGTKEDTRLTFVKEGDQQSSGVMQDVVITIKEKPHDRFKREGHDLYTTMEISMLDLVHYLKGPFTPQAASAYPRGKPWDSKRNPEGSIPIKGPSRPLVHLDGRTIDVPLPKQGQSTSTTIVANEGMPVPKRDGTAHGRRGDLHVEFQVRLPQYIPPGMKSIMESAIKYGGWKVVNDSRNEKRP</sequence>